<dbReference type="KEGG" id="cgt:cgR_6001"/>
<dbReference type="Proteomes" id="UP000006698">
    <property type="component" value="Chromosome"/>
</dbReference>
<gene>
    <name evidence="1" type="ordered locus">cgR_6001</name>
</gene>
<accession>A0AB72VF31</accession>
<name>A0AB72VF31_CORGB</name>
<organism evidence="1">
    <name type="scientific">Corynebacterium glutamicum (strain R)</name>
    <dbReference type="NCBI Taxonomy" id="340322"/>
    <lineage>
        <taxon>Bacteria</taxon>
        <taxon>Bacillati</taxon>
        <taxon>Actinomycetota</taxon>
        <taxon>Actinomycetes</taxon>
        <taxon>Mycobacteriales</taxon>
        <taxon>Corynebacteriaceae</taxon>
        <taxon>Corynebacterium</taxon>
    </lineage>
</organism>
<sequence length="93" mass="10883">MISLPEQPVTVLSYMGADGGWVLDAESQQALLLDSIGFDYVRCGPQQVFARDALWYYCQRHMVRQQRRRPRRYRLTRIALLAGRGSESFSWTW</sequence>
<evidence type="ECO:0000313" key="1">
    <source>
        <dbReference type="EMBL" id="BAQ21063.1"/>
    </source>
</evidence>
<proteinExistence type="predicted"/>
<dbReference type="AlphaFoldDB" id="A0AB72VF31"/>
<dbReference type="EMBL" id="AP009044">
    <property type="protein sequence ID" value="BAQ21063.1"/>
    <property type="molecule type" value="Genomic_DNA"/>
</dbReference>
<protein>
    <submittedName>
        <fullName evidence="1">Uncharacterized protein</fullName>
    </submittedName>
</protein>
<reference evidence="1" key="1">
    <citation type="journal article" date="2007" name="Microbiology">
        <title>Comparative analysis of the Corynebacterium glutamicum group and complete genome sequence of strain R.</title>
        <authorList>
            <person name="Yukawa H."/>
            <person name="Omumasaba C.A."/>
            <person name="Nonaka H."/>
            <person name="Kos P."/>
            <person name="Okai N."/>
            <person name="Suzuki N."/>
            <person name="Suda M."/>
            <person name="Tsuge Y."/>
            <person name="Watanabe J."/>
            <person name="Ikeda Y."/>
            <person name="Vertes A.A."/>
            <person name="Inui M."/>
        </authorList>
    </citation>
    <scope>NUCLEOTIDE SEQUENCE</scope>
    <source>
        <strain evidence="1">R</strain>
    </source>
</reference>